<dbReference type="NCBIfam" id="TIGR00005">
    <property type="entry name" value="rluA_subfam"/>
    <property type="match status" value="1"/>
</dbReference>
<dbReference type="InterPro" id="IPR050188">
    <property type="entry name" value="RluA_PseudoU_synthase"/>
</dbReference>
<dbReference type="PANTHER" id="PTHR21600">
    <property type="entry name" value="MITOCHONDRIAL RNA PSEUDOURIDINE SYNTHASE"/>
    <property type="match status" value="1"/>
</dbReference>
<keyword evidence="4" id="KW-0698">rRNA processing</keyword>
<dbReference type="InterPro" id="IPR002942">
    <property type="entry name" value="S4_RNA-bd"/>
</dbReference>
<evidence type="ECO:0000313" key="10">
    <source>
        <dbReference type="EMBL" id="MBM5569970.1"/>
    </source>
</evidence>
<evidence type="ECO:0000256" key="1">
    <source>
        <dbReference type="ARBA" id="ARBA00000381"/>
    </source>
</evidence>
<comment type="catalytic activity">
    <reaction evidence="8">
        <text>a uridine in RNA = a pseudouridine in RNA</text>
        <dbReference type="Rhea" id="RHEA:48348"/>
        <dbReference type="Rhea" id="RHEA-COMP:12068"/>
        <dbReference type="Rhea" id="RHEA-COMP:12069"/>
        <dbReference type="ChEBI" id="CHEBI:65314"/>
        <dbReference type="ChEBI" id="CHEBI:65315"/>
    </reaction>
</comment>
<dbReference type="SUPFAM" id="SSF55174">
    <property type="entry name" value="Alpha-L RNA-binding motif"/>
    <property type="match status" value="1"/>
</dbReference>
<dbReference type="PROSITE" id="PS50889">
    <property type="entry name" value="S4"/>
    <property type="match status" value="1"/>
</dbReference>
<dbReference type="Pfam" id="PF01479">
    <property type="entry name" value="S4"/>
    <property type="match status" value="1"/>
</dbReference>
<comment type="similarity">
    <text evidence="3 8">Belongs to the pseudouridine synthase RluA family.</text>
</comment>
<dbReference type="CDD" id="cd00165">
    <property type="entry name" value="S4"/>
    <property type="match status" value="1"/>
</dbReference>
<protein>
    <recommendedName>
        <fullName evidence="8">Pseudouridine synthase</fullName>
        <ecNumber evidence="8">5.4.99.-</ecNumber>
    </recommendedName>
</protein>
<evidence type="ECO:0000256" key="8">
    <source>
        <dbReference type="RuleBase" id="RU362028"/>
    </source>
</evidence>
<dbReference type="EC" id="5.4.99.-" evidence="8"/>
<dbReference type="Pfam" id="PF00849">
    <property type="entry name" value="PseudoU_synth_2"/>
    <property type="match status" value="1"/>
</dbReference>
<evidence type="ECO:0000256" key="5">
    <source>
        <dbReference type="ARBA" id="ARBA00022884"/>
    </source>
</evidence>
<dbReference type="SMART" id="SM00363">
    <property type="entry name" value="S4"/>
    <property type="match status" value="1"/>
</dbReference>
<gene>
    <name evidence="10" type="ORF">GM173_00055</name>
</gene>
<evidence type="ECO:0000256" key="7">
    <source>
        <dbReference type="PROSITE-ProRule" id="PRU00182"/>
    </source>
</evidence>
<proteinExistence type="inferred from homology"/>
<organism evidence="10 11">
    <name type="scientific">Deefgea chitinilytica</name>
    <dbReference type="NCBI Taxonomy" id="570276"/>
    <lineage>
        <taxon>Bacteria</taxon>
        <taxon>Pseudomonadati</taxon>
        <taxon>Pseudomonadota</taxon>
        <taxon>Betaproteobacteria</taxon>
        <taxon>Neisseriales</taxon>
        <taxon>Chitinibacteraceae</taxon>
        <taxon>Deefgea</taxon>
    </lineage>
</organism>
<dbReference type="EMBL" id="WOFE01000001">
    <property type="protein sequence ID" value="MBM5569970.1"/>
    <property type="molecule type" value="Genomic_DNA"/>
</dbReference>
<dbReference type="InterPro" id="IPR006145">
    <property type="entry name" value="PsdUridine_synth_RsuA/RluA"/>
</dbReference>
<dbReference type="InterPro" id="IPR036986">
    <property type="entry name" value="S4_RNA-bd_sf"/>
</dbReference>
<keyword evidence="5 7" id="KW-0694">RNA-binding</keyword>
<dbReference type="PANTHER" id="PTHR21600:SF92">
    <property type="entry name" value="RIBOSOMAL LARGE SUBUNIT PSEUDOURIDINE SYNTHASE C"/>
    <property type="match status" value="1"/>
</dbReference>
<evidence type="ECO:0000313" key="11">
    <source>
        <dbReference type="Proteomes" id="UP001195660"/>
    </source>
</evidence>
<evidence type="ECO:0000256" key="2">
    <source>
        <dbReference type="ARBA" id="ARBA00002876"/>
    </source>
</evidence>
<dbReference type="Gene3D" id="3.30.2350.10">
    <property type="entry name" value="Pseudouridine synthase"/>
    <property type="match status" value="1"/>
</dbReference>
<evidence type="ECO:0000259" key="9">
    <source>
        <dbReference type="SMART" id="SM00363"/>
    </source>
</evidence>
<dbReference type="Gene3D" id="3.10.290.10">
    <property type="entry name" value="RNA-binding S4 domain"/>
    <property type="match status" value="1"/>
</dbReference>
<dbReference type="CDD" id="cd02869">
    <property type="entry name" value="PseudoU_synth_RluA_like"/>
    <property type="match status" value="1"/>
</dbReference>
<dbReference type="Proteomes" id="UP001195660">
    <property type="component" value="Unassembled WGS sequence"/>
</dbReference>
<feature type="domain" description="RNA-binding S4" evidence="9">
    <location>
        <begin position="21"/>
        <end position="80"/>
    </location>
</feature>
<dbReference type="RefSeq" id="WP_203569300.1">
    <property type="nucleotide sequence ID" value="NZ_WOFE01000001.1"/>
</dbReference>
<comment type="function">
    <text evidence="2">Responsible for synthesis of pseudouridine from uracil at positions 955, 2504 and 2580 in 23S ribosomal RNA.</text>
</comment>
<keyword evidence="11" id="KW-1185">Reference proteome</keyword>
<comment type="caution">
    <text evidence="10">The sequence shown here is derived from an EMBL/GenBank/DDBJ whole genome shotgun (WGS) entry which is preliminary data.</text>
</comment>
<dbReference type="SUPFAM" id="SSF55120">
    <property type="entry name" value="Pseudouridine synthase"/>
    <property type="match status" value="1"/>
</dbReference>
<evidence type="ECO:0000256" key="3">
    <source>
        <dbReference type="ARBA" id="ARBA00010876"/>
    </source>
</evidence>
<reference evidence="10 11" key="1">
    <citation type="submission" date="2019-11" db="EMBL/GenBank/DDBJ databases">
        <title>Novel Deefgea species.</title>
        <authorList>
            <person name="Han J.-H."/>
        </authorList>
    </citation>
    <scope>NUCLEOTIDE SEQUENCE [LARGE SCALE GENOMIC DNA]</scope>
    <source>
        <strain evidence="10 11">LMG 24817</strain>
    </source>
</reference>
<dbReference type="InterPro" id="IPR020103">
    <property type="entry name" value="PsdUridine_synth_cat_dom_sf"/>
</dbReference>
<comment type="catalytic activity">
    <reaction evidence="1">
        <text>uridine(955/2504/2580) in 23S rRNA = pseudouridine(955/2504/2580) in 23S rRNA</text>
        <dbReference type="Rhea" id="RHEA:42528"/>
        <dbReference type="Rhea" id="RHEA-COMP:10099"/>
        <dbReference type="Rhea" id="RHEA-COMP:10100"/>
        <dbReference type="ChEBI" id="CHEBI:65314"/>
        <dbReference type="ChEBI" id="CHEBI:65315"/>
        <dbReference type="EC" id="5.4.99.24"/>
    </reaction>
</comment>
<dbReference type="InterPro" id="IPR006225">
    <property type="entry name" value="PsdUridine_synth_RluC/D"/>
</dbReference>
<keyword evidence="6 8" id="KW-0413">Isomerase</keyword>
<evidence type="ECO:0000256" key="6">
    <source>
        <dbReference type="ARBA" id="ARBA00023235"/>
    </source>
</evidence>
<dbReference type="PROSITE" id="PS01129">
    <property type="entry name" value="PSI_RLU"/>
    <property type="match status" value="1"/>
</dbReference>
<sequence length="321" mass="35925">MSETSKASVTFVTVDSEDAGQRLDNFLLKMLKGVPKSHIYRIVRSGEIRVNKGRVDVTYRLIEGDVLRIPPVRVAEKVAIPSTVSNAADLVQIPIVFEDEALIVLNKPSGMAVHGGSGISFGVIELLRAQRPQAKFLELVHRLDRDTSGLLLVAKKRSALVKLHEVLRDNHRIDKRYLALVQGVWPHPRSHIKFKLLKYELPDGERRVKVHSDGLTSHTTVNLKQVWPGKASLLECELKTGRTHQIRVHLSESGHPILGDDKYGEASVNKAFSRDGLKRMFLHAWRLGLDHPLTGVRMELEAPLPPELQSYIDKLNAQGTV</sequence>
<evidence type="ECO:0000256" key="4">
    <source>
        <dbReference type="ARBA" id="ARBA00022552"/>
    </source>
</evidence>
<dbReference type="InterPro" id="IPR006224">
    <property type="entry name" value="PsdUridine_synth_RluA-like_CS"/>
</dbReference>
<name>A0ABS2C738_9NEIS</name>
<accession>A0ABS2C738</accession>